<accession>A0A382BZ07</accession>
<feature type="domain" description="VWFA" evidence="1">
    <location>
        <begin position="45"/>
        <end position="251"/>
    </location>
</feature>
<name>A0A382BZ07_9ZZZZ</name>
<dbReference type="AlphaFoldDB" id="A0A382BZ07"/>
<dbReference type="SUPFAM" id="SSF53300">
    <property type="entry name" value="vWA-like"/>
    <property type="match status" value="1"/>
</dbReference>
<evidence type="ECO:0000313" key="2">
    <source>
        <dbReference type="EMBL" id="SVB18731.1"/>
    </source>
</evidence>
<dbReference type="Pfam" id="PF00092">
    <property type="entry name" value="VWA"/>
    <property type="match status" value="1"/>
</dbReference>
<dbReference type="PROSITE" id="PS50234">
    <property type="entry name" value="VWFA"/>
    <property type="match status" value="1"/>
</dbReference>
<dbReference type="CDD" id="cd00198">
    <property type="entry name" value="vWFA"/>
    <property type="match status" value="1"/>
</dbReference>
<protein>
    <recommendedName>
        <fullName evidence="1">VWFA domain-containing protein</fullName>
    </recommendedName>
</protein>
<gene>
    <name evidence="2" type="ORF">METZ01_LOCUS171585</name>
</gene>
<reference evidence="2" key="1">
    <citation type="submission" date="2018-05" db="EMBL/GenBank/DDBJ databases">
        <authorList>
            <person name="Lanie J.A."/>
            <person name="Ng W.-L."/>
            <person name="Kazmierczak K.M."/>
            <person name="Andrzejewski T.M."/>
            <person name="Davidsen T.M."/>
            <person name="Wayne K.J."/>
            <person name="Tettelin H."/>
            <person name="Glass J.I."/>
            <person name="Rusch D."/>
            <person name="Podicherti R."/>
            <person name="Tsui H.-C.T."/>
            <person name="Winkler M.E."/>
        </authorList>
    </citation>
    <scope>NUCLEOTIDE SEQUENCE</scope>
</reference>
<proteinExistence type="predicted"/>
<dbReference type="InterPro" id="IPR002035">
    <property type="entry name" value="VWF_A"/>
</dbReference>
<dbReference type="Gene3D" id="3.40.50.410">
    <property type="entry name" value="von Willebrand factor, type A domain"/>
    <property type="match status" value="1"/>
</dbReference>
<dbReference type="EMBL" id="UINC01031924">
    <property type="protein sequence ID" value="SVB18731.1"/>
    <property type="molecule type" value="Genomic_DNA"/>
</dbReference>
<sequence>MTNDNVSTFLAELRRTLAEAPDDVDVSAITAAIETIDNPGEARTKIWFLLDRSGSMQSLTGDVIGGFNRFLDDQANQPGEAQMTVVLFDGNNPFEVVVDAETIAEIAQLTQDTYWARGVTPLYDAIGDLLERADQRIADRAKSGKPTEDQMVLIFTDGYENASRRYDRARVFDLIKKRQDDDWTFVFMGSNQDSYGEAGKVGFVGGNVQNYDSTSAGVTQAFAEFSRGASSFRSKQRRQRIADKERFFEDIKAAEEAMDDKD</sequence>
<organism evidence="2">
    <name type="scientific">marine metagenome</name>
    <dbReference type="NCBI Taxonomy" id="408172"/>
    <lineage>
        <taxon>unclassified sequences</taxon>
        <taxon>metagenomes</taxon>
        <taxon>ecological metagenomes</taxon>
    </lineage>
</organism>
<evidence type="ECO:0000259" key="1">
    <source>
        <dbReference type="PROSITE" id="PS50234"/>
    </source>
</evidence>
<dbReference type="InterPro" id="IPR036465">
    <property type="entry name" value="vWFA_dom_sf"/>
</dbReference>